<dbReference type="GO" id="GO:0032797">
    <property type="term" value="C:SMN complex"/>
    <property type="evidence" value="ECO:0007669"/>
    <property type="project" value="TreeGrafter"/>
</dbReference>
<comment type="similarity">
    <text evidence="1">Belongs to the gemin-2 family.</text>
</comment>
<dbReference type="GO" id="GO:0005634">
    <property type="term" value="C:nucleus"/>
    <property type="evidence" value="ECO:0007669"/>
    <property type="project" value="TreeGrafter"/>
</dbReference>
<feature type="compositionally biased region" description="Polar residues" evidence="2">
    <location>
        <begin position="143"/>
        <end position="156"/>
    </location>
</feature>
<gene>
    <name evidence="3" type="ORF">AB675_5314</name>
</gene>
<protein>
    <submittedName>
        <fullName evidence="3">Uncharacterized protein</fullName>
    </submittedName>
</protein>
<evidence type="ECO:0000313" key="4">
    <source>
        <dbReference type="Proteomes" id="UP000038010"/>
    </source>
</evidence>
<dbReference type="STRING" id="1664694.A0A0N1H6Q2"/>
<dbReference type="Pfam" id="PF04938">
    <property type="entry name" value="SIP1"/>
    <property type="match status" value="1"/>
</dbReference>
<feature type="region of interest" description="Disordered" evidence="2">
    <location>
        <begin position="1"/>
        <end position="156"/>
    </location>
</feature>
<evidence type="ECO:0000313" key="3">
    <source>
        <dbReference type="EMBL" id="KPI41793.1"/>
    </source>
</evidence>
<dbReference type="Gene3D" id="1.20.58.1070">
    <property type="match status" value="1"/>
</dbReference>
<dbReference type="GeneID" id="28737399"/>
<dbReference type="VEuPathDB" id="FungiDB:AB675_5314"/>
<name>A0A0N1H6Q2_9EURO</name>
<dbReference type="PANTHER" id="PTHR12794:SF0">
    <property type="entry name" value="GEM-ASSOCIATED PROTEIN 2"/>
    <property type="match status" value="1"/>
</dbReference>
<dbReference type="PANTHER" id="PTHR12794">
    <property type="entry name" value="GEMIN2"/>
    <property type="match status" value="1"/>
</dbReference>
<dbReference type="Proteomes" id="UP000038010">
    <property type="component" value="Unassembled WGS sequence"/>
</dbReference>
<evidence type="ECO:0000256" key="2">
    <source>
        <dbReference type="SAM" id="MobiDB-lite"/>
    </source>
</evidence>
<keyword evidence="4" id="KW-1185">Reference proteome</keyword>
<organism evidence="3 4">
    <name type="scientific">Cyphellophora attinorum</name>
    <dbReference type="NCBI Taxonomy" id="1664694"/>
    <lineage>
        <taxon>Eukaryota</taxon>
        <taxon>Fungi</taxon>
        <taxon>Dikarya</taxon>
        <taxon>Ascomycota</taxon>
        <taxon>Pezizomycotina</taxon>
        <taxon>Eurotiomycetes</taxon>
        <taxon>Chaetothyriomycetidae</taxon>
        <taxon>Chaetothyriales</taxon>
        <taxon>Cyphellophoraceae</taxon>
        <taxon>Cyphellophora</taxon>
    </lineage>
</organism>
<accession>A0A0N1H6Q2</accession>
<dbReference type="OrthoDB" id="428895at2759"/>
<reference evidence="3 4" key="1">
    <citation type="submission" date="2015-06" db="EMBL/GenBank/DDBJ databases">
        <title>Draft genome of the ant-associated black yeast Phialophora attae CBS 131958.</title>
        <authorList>
            <person name="Moreno L.F."/>
            <person name="Stielow B.J."/>
            <person name="de Hoog S."/>
            <person name="Vicente V.A."/>
            <person name="Weiss V.A."/>
            <person name="de Vries M."/>
            <person name="Cruz L.M."/>
            <person name="Souza E.M."/>
        </authorList>
    </citation>
    <scope>NUCLEOTIDE SEQUENCE [LARGE SCALE GENOMIC DNA]</scope>
    <source>
        <strain evidence="3 4">CBS 131958</strain>
    </source>
</reference>
<proteinExistence type="inferred from homology"/>
<feature type="compositionally biased region" description="Polar residues" evidence="2">
    <location>
        <begin position="92"/>
        <end position="102"/>
    </location>
</feature>
<dbReference type="InterPro" id="IPR035426">
    <property type="entry name" value="Gemin2/Brr1"/>
</dbReference>
<dbReference type="RefSeq" id="XP_018001756.1">
    <property type="nucleotide sequence ID" value="XM_018145519.1"/>
</dbReference>
<comment type="caution">
    <text evidence="3">The sequence shown here is derived from an EMBL/GenBank/DDBJ whole genome shotgun (WGS) entry which is preliminary data.</text>
</comment>
<feature type="compositionally biased region" description="Basic and acidic residues" evidence="2">
    <location>
        <begin position="77"/>
        <end position="87"/>
    </location>
</feature>
<evidence type="ECO:0000256" key="1">
    <source>
        <dbReference type="ARBA" id="ARBA00025758"/>
    </source>
</evidence>
<sequence>MSRKRRNTSSPEASPEPPAKRQAANVAHEFAREYDSDDADPDEKPYINQESGQTGAFPGLGDEEDEGFYGPANDGIDYLRMKRRSEARSVPSLLTSAQNDGSTDQKKPQAESSSEVGSAKDGHRHGNLGYYEDGAYSAAPDTSAETTNDAPLSPSQTRSYEVMLAQFRQVQATLRCQPPFEKIQALGEDQPISFPSGNANAEELWQEMLTAFEPNIVQIACMNEESVANLLRLIKREFEWQINREGSVRYGLGTWLWACLAKMPDLGTLDSDEVAELRELGKIAATAVEELYIGEPDRDDKEVAQEHAEYMENDADSLIGHAKDNRIILDMVITVVGEVYGQRDLLPKRVTWKWKSPEVVRELGD</sequence>
<dbReference type="AlphaFoldDB" id="A0A0N1H6Q2"/>
<dbReference type="GO" id="GO:0000387">
    <property type="term" value="P:spliceosomal snRNP assembly"/>
    <property type="evidence" value="ECO:0007669"/>
    <property type="project" value="InterPro"/>
</dbReference>
<dbReference type="EMBL" id="LFJN01000008">
    <property type="protein sequence ID" value="KPI41793.1"/>
    <property type="molecule type" value="Genomic_DNA"/>
</dbReference>